<organism evidence="2 3">
    <name type="scientific">Comamonas serinivorans</name>
    <dbReference type="NCBI Taxonomy" id="1082851"/>
    <lineage>
        <taxon>Bacteria</taxon>
        <taxon>Pseudomonadati</taxon>
        <taxon>Pseudomonadota</taxon>
        <taxon>Betaproteobacteria</taxon>
        <taxon>Burkholderiales</taxon>
        <taxon>Comamonadaceae</taxon>
        <taxon>Comamonas</taxon>
    </lineage>
</organism>
<accession>A0A1Y0ESH5</accession>
<reference evidence="2 3" key="1">
    <citation type="submission" date="2017-05" db="EMBL/GenBank/DDBJ databases">
        <authorList>
            <person name="Song R."/>
            <person name="Chenine A.L."/>
            <person name="Ruprecht R.M."/>
        </authorList>
    </citation>
    <scope>NUCLEOTIDE SEQUENCE [LARGE SCALE GENOMIC DNA]</scope>
    <source>
        <strain evidence="2 3">DSM 26136</strain>
    </source>
</reference>
<dbReference type="EMBL" id="CP021455">
    <property type="protein sequence ID" value="ARU06617.1"/>
    <property type="molecule type" value="Genomic_DNA"/>
</dbReference>
<dbReference type="Pfam" id="PF06889">
    <property type="entry name" value="DUF1266"/>
    <property type="match status" value="1"/>
</dbReference>
<dbReference type="InterPro" id="IPR009677">
    <property type="entry name" value="DUF1266"/>
</dbReference>
<dbReference type="OrthoDB" id="8776238at2"/>
<evidence type="ECO:0000259" key="1">
    <source>
        <dbReference type="Pfam" id="PF06889"/>
    </source>
</evidence>
<name>A0A1Y0ESH5_9BURK</name>
<keyword evidence="3" id="KW-1185">Reference proteome</keyword>
<protein>
    <recommendedName>
        <fullName evidence="1">DUF1266 domain-containing protein</fullName>
    </recommendedName>
</protein>
<proteinExistence type="predicted"/>
<gene>
    <name evidence="2" type="ORF">CCO03_03150</name>
</gene>
<dbReference type="AlphaFoldDB" id="A0A1Y0ESH5"/>
<dbReference type="Proteomes" id="UP000196138">
    <property type="component" value="Chromosome"/>
</dbReference>
<evidence type="ECO:0000313" key="3">
    <source>
        <dbReference type="Proteomes" id="UP000196138"/>
    </source>
</evidence>
<evidence type="ECO:0000313" key="2">
    <source>
        <dbReference type="EMBL" id="ARU06617.1"/>
    </source>
</evidence>
<sequence>MLKWALSPWRKRRAARRKAGRTADYRLARDRNHALALAHPMAFHAVAGGFADRPLMQLDDGLVQLLRPLTLHHFGLRTDLSESAIHQQLPRLVKTRWFSQDLDQLTPADAPRDAMAFACARAAFFVRCAALLGWIDEALQWEVLALNASRARDCFSSWDDFAHAYVRGRNQWVDAGRSDALGHRIQDADLAKWLQAGWHPWGKWRWDEGR</sequence>
<feature type="domain" description="DUF1266" evidence="1">
    <location>
        <begin position="103"/>
        <end position="183"/>
    </location>
</feature>
<dbReference type="KEGG" id="cser:CCO03_03150"/>